<keyword evidence="2" id="KW-1185">Reference proteome</keyword>
<dbReference type="OrthoDB" id="5798785at2759"/>
<dbReference type="EMBL" id="GL380124">
    <property type="protein sequence ID" value="EGT47398.1"/>
    <property type="molecule type" value="Genomic_DNA"/>
</dbReference>
<evidence type="ECO:0000313" key="2">
    <source>
        <dbReference type="Proteomes" id="UP000008068"/>
    </source>
</evidence>
<sequence>MLKIYEFASDMSEGKTIIRLDIDTFTVWFIGKENLTRIDRGWNGQIIEGFSEIKQKNRHDLIGDYLQRFSHKGFIKSDTVELEGIEFAPSSTWKFKCTNAKLLNIVNNNNVAWLRNFVPFGEKFKVIEIRSWGDSEEVTELLLKMRITKTLKVDQELKFDDKDLEGIEAMDCLLSSSNVTAEGAKKRLETFLKNGNKTDKLEMCFPVPANFDARTQLIPKDLIVKKLKKDNEQDGEF</sequence>
<dbReference type="eggNOG" id="ENOG502R90J">
    <property type="taxonomic scope" value="Eukaryota"/>
</dbReference>
<organism evidence="2">
    <name type="scientific">Caenorhabditis brenneri</name>
    <name type="common">Nematode worm</name>
    <dbReference type="NCBI Taxonomy" id="135651"/>
    <lineage>
        <taxon>Eukaryota</taxon>
        <taxon>Metazoa</taxon>
        <taxon>Ecdysozoa</taxon>
        <taxon>Nematoda</taxon>
        <taxon>Chromadorea</taxon>
        <taxon>Rhabditida</taxon>
        <taxon>Rhabditina</taxon>
        <taxon>Rhabditomorpha</taxon>
        <taxon>Rhabditoidea</taxon>
        <taxon>Rhabditidae</taxon>
        <taxon>Peloderinae</taxon>
        <taxon>Caenorhabditis</taxon>
    </lineage>
</organism>
<dbReference type="AlphaFoldDB" id="G0P7Z8"/>
<gene>
    <name evidence="1" type="ORF">CAEBREN_29044</name>
</gene>
<protein>
    <recommendedName>
        <fullName evidence="3">DUF38 domain-containing protein</fullName>
    </recommendedName>
</protein>
<dbReference type="InterPro" id="IPR042317">
    <property type="entry name" value="She-1-like"/>
</dbReference>
<dbReference type="STRING" id="135651.G0P7Z8"/>
<dbReference type="HOGENOM" id="CLU_046330_0_0_1"/>
<reference evidence="2" key="1">
    <citation type="submission" date="2011-07" db="EMBL/GenBank/DDBJ databases">
        <authorList>
            <consortium name="Caenorhabditis brenneri Sequencing and Analysis Consortium"/>
            <person name="Wilson R.K."/>
        </authorList>
    </citation>
    <scope>NUCLEOTIDE SEQUENCE [LARGE SCALE GENOMIC DNA]</scope>
    <source>
        <strain evidence="2">PB2801</strain>
    </source>
</reference>
<dbReference type="PANTHER" id="PTHR31006">
    <property type="entry name" value="F-BOX DOMAIN-CONTAINING PROTEIN-RELATED-RELATED"/>
    <property type="match status" value="1"/>
</dbReference>
<dbReference type="Proteomes" id="UP000008068">
    <property type="component" value="Unassembled WGS sequence"/>
</dbReference>
<evidence type="ECO:0000313" key="1">
    <source>
        <dbReference type="EMBL" id="EGT47398.1"/>
    </source>
</evidence>
<accession>G0P7Z8</accession>
<dbReference type="PANTHER" id="PTHR31006:SF8">
    <property type="entry name" value="F-BOX DOMAIN-CONTAINING PROTEIN-RELATED"/>
    <property type="match status" value="1"/>
</dbReference>
<name>G0P7Z8_CAEBE</name>
<dbReference type="InParanoid" id="G0P7Z8"/>
<evidence type="ECO:0008006" key="3">
    <source>
        <dbReference type="Google" id="ProtNLM"/>
    </source>
</evidence>
<proteinExistence type="predicted"/>